<sequence length="167" mass="18861">MCLWRSANSLIGYASLSEKRQIRTCPAVDSHEKVQTYQHCGGKTLTVPSVDNYTRSRQARLGCGAHIGPDLTLAPSALRSKLMQQIRKERQQGHGISPETERVFYSNKSPSLSYFLHSGGSTMKRIQEKRRGSEHRSHGPCAHVHRSALGMWRRLEELFCPELEEAT</sequence>
<evidence type="ECO:0000313" key="1">
    <source>
        <dbReference type="EMBL" id="KAG7324281.1"/>
    </source>
</evidence>
<protein>
    <submittedName>
        <fullName evidence="1">Uncharacterized protein</fullName>
    </submittedName>
</protein>
<dbReference type="EMBL" id="JAHKSW010000014">
    <property type="protein sequence ID" value="KAG7324281.1"/>
    <property type="molecule type" value="Genomic_DNA"/>
</dbReference>
<reference evidence="1 2" key="1">
    <citation type="submission" date="2021-06" db="EMBL/GenBank/DDBJ databases">
        <title>Chromosome-level genome assembly of the red-tail catfish (Hemibagrus wyckioides).</title>
        <authorList>
            <person name="Shao F."/>
        </authorList>
    </citation>
    <scope>NUCLEOTIDE SEQUENCE [LARGE SCALE GENOMIC DNA]</scope>
    <source>
        <strain evidence="1">EC202008001</strain>
        <tissue evidence="1">Blood</tissue>
    </source>
</reference>
<name>A0A9D3NIQ2_9TELE</name>
<gene>
    <name evidence="1" type="ORF">KOW79_012297</name>
</gene>
<organism evidence="1 2">
    <name type="scientific">Hemibagrus wyckioides</name>
    <dbReference type="NCBI Taxonomy" id="337641"/>
    <lineage>
        <taxon>Eukaryota</taxon>
        <taxon>Metazoa</taxon>
        <taxon>Chordata</taxon>
        <taxon>Craniata</taxon>
        <taxon>Vertebrata</taxon>
        <taxon>Euteleostomi</taxon>
        <taxon>Actinopterygii</taxon>
        <taxon>Neopterygii</taxon>
        <taxon>Teleostei</taxon>
        <taxon>Ostariophysi</taxon>
        <taxon>Siluriformes</taxon>
        <taxon>Bagridae</taxon>
        <taxon>Hemibagrus</taxon>
    </lineage>
</organism>
<comment type="caution">
    <text evidence="1">The sequence shown here is derived from an EMBL/GenBank/DDBJ whole genome shotgun (WGS) entry which is preliminary data.</text>
</comment>
<keyword evidence="2" id="KW-1185">Reference proteome</keyword>
<accession>A0A9D3NIQ2</accession>
<evidence type="ECO:0000313" key="2">
    <source>
        <dbReference type="Proteomes" id="UP000824219"/>
    </source>
</evidence>
<proteinExistence type="predicted"/>
<dbReference type="AlphaFoldDB" id="A0A9D3NIQ2"/>
<dbReference type="Proteomes" id="UP000824219">
    <property type="component" value="Linkage Group LG14"/>
</dbReference>